<feature type="region of interest" description="Disordered" evidence="1">
    <location>
        <begin position="289"/>
        <end position="361"/>
    </location>
</feature>
<dbReference type="InterPro" id="IPR001623">
    <property type="entry name" value="DnaJ_domain"/>
</dbReference>
<proteinExistence type="predicted"/>
<dbReference type="InterPro" id="IPR024593">
    <property type="entry name" value="DUF3444"/>
</dbReference>
<feature type="domain" description="J" evidence="2">
    <location>
        <begin position="64"/>
        <end position="128"/>
    </location>
</feature>
<dbReference type="PROSITE" id="PS50076">
    <property type="entry name" value="DNAJ_2"/>
    <property type="match status" value="1"/>
</dbReference>
<feature type="compositionally biased region" description="Acidic residues" evidence="1">
    <location>
        <begin position="309"/>
        <end position="318"/>
    </location>
</feature>
<dbReference type="EMBL" id="LFYR01001545">
    <property type="protein sequence ID" value="KMZ61027.1"/>
    <property type="molecule type" value="Genomic_DNA"/>
</dbReference>
<feature type="compositionally biased region" description="Polar residues" evidence="1">
    <location>
        <begin position="154"/>
        <end position="175"/>
    </location>
</feature>
<dbReference type="CDD" id="cd06257">
    <property type="entry name" value="DnaJ"/>
    <property type="match status" value="1"/>
</dbReference>
<name>A0A0K9NYC5_ZOSMR</name>
<accession>A0A0K9NYC5</accession>
<feature type="compositionally biased region" description="Basic and acidic residues" evidence="1">
    <location>
        <begin position="248"/>
        <end position="262"/>
    </location>
</feature>
<dbReference type="Proteomes" id="UP000036987">
    <property type="component" value="Unassembled WGS sequence"/>
</dbReference>
<organism evidence="3 4">
    <name type="scientific">Zostera marina</name>
    <name type="common">Eelgrass</name>
    <dbReference type="NCBI Taxonomy" id="29655"/>
    <lineage>
        <taxon>Eukaryota</taxon>
        <taxon>Viridiplantae</taxon>
        <taxon>Streptophyta</taxon>
        <taxon>Embryophyta</taxon>
        <taxon>Tracheophyta</taxon>
        <taxon>Spermatophyta</taxon>
        <taxon>Magnoliopsida</taxon>
        <taxon>Liliopsida</taxon>
        <taxon>Zosteraceae</taxon>
        <taxon>Zostera</taxon>
    </lineage>
</organism>
<dbReference type="SUPFAM" id="SSF46565">
    <property type="entry name" value="Chaperone J-domain"/>
    <property type="match status" value="1"/>
</dbReference>
<dbReference type="InterPro" id="IPR036869">
    <property type="entry name" value="J_dom_sf"/>
</dbReference>
<sequence length="949" mass="108630">MDCNKDEATRALNLAEKKMEAKDFEGAKKFVLKAQKLFPGIDYIPYLLAVCEVHCSSGVTGLEDWYSILQVEVTADEASIKKQYRKLALRLHPDKNKFAGAEAAFKLIEEAHRTLSDRSKRSLYDMKRRPGILRSQPPSQHQTRKPPVKMQRVVPNSTNHSTVPSAPVNSWQQSGSQATSSEPFWTICPFCGIKYQYHRPVLNKIVRCQKCQSPFTAHDVYIHRNAGFQNNFEVNSRNKPKEPMVPVRRPEGADKSENKPIEKVQVNNHATKENTVKFENVNLKNLNKKEKASVYSDNQKGKRKKADLTDTESSSDEEVIIKEGNCNGHGDTVNHELRRSTRQKQDITYNENHTDDDEETKHTDENIAFTGVDVDEFGNHKEDAVKCEQKVGKEEESDPEINFIVYSDTEFFDFEKNKVLSVFSKNQIWALYDDLDGMPRFYAKIKSVSNFKIKYTWLELVAPVSTDQEKWVKGNLPVGCGNYKLDSEVVDTSETSLFSHILSSNYCSKKRTYAIFPRKGEVWALYKDWDVNWSEDPEKHRCYMYEIVEILSDYTPVSGIETVPMIMVKGFVSVFTRAINEKSCLLHIQPQEMLKFSHMVPSYKMTGEERKGIPNGSYELDTASLPGNFSDVFPSISYDDINTKVDDKDKDSLNHLKVANTDMSSSILKPNGIGVECHQMHVDVSQEKVGKKSQMAEEKNQMLSSTETKNSNAKIETSRMDSYDTRSYTYEDSEFFNFDSQKSIDKILPGQIWSLYSEEVGFPNYYAMVTEVEKAPLKLHLNWLEFHPTSKEEKRYKKEVSVGCGKFKILSGKKSSATFDTLDAFSHEVVANSASSSYCFIHPEVGQVWAIYRNWSFDWGNTFNSDQTKYHIVVVISKSNSTIEASHLEKVKDHNTIYRRKTDRDGTLTIPHSDILCFSHRIPCFQLTNENEGKLHGYWELDLASTPEL</sequence>
<dbReference type="Pfam" id="PF00226">
    <property type="entry name" value="DnaJ"/>
    <property type="match status" value="1"/>
</dbReference>
<dbReference type="PANTHER" id="PTHR47374:SF6">
    <property type="entry name" value="ENDOSOME ANTIGEN-LIKE PROTEIN, PUTATIVE (DUF3444)-RELATED"/>
    <property type="match status" value="1"/>
</dbReference>
<gene>
    <name evidence="3" type="ORF">ZOSMA_55G00790</name>
</gene>
<protein>
    <recommendedName>
        <fullName evidence="2">J domain-containing protein</fullName>
    </recommendedName>
</protein>
<reference evidence="4" key="1">
    <citation type="journal article" date="2016" name="Nature">
        <title>The genome of the seagrass Zostera marina reveals angiosperm adaptation to the sea.</title>
        <authorList>
            <person name="Olsen J.L."/>
            <person name="Rouze P."/>
            <person name="Verhelst B."/>
            <person name="Lin Y.-C."/>
            <person name="Bayer T."/>
            <person name="Collen J."/>
            <person name="Dattolo E."/>
            <person name="De Paoli E."/>
            <person name="Dittami S."/>
            <person name="Maumus F."/>
            <person name="Michel G."/>
            <person name="Kersting A."/>
            <person name="Lauritano C."/>
            <person name="Lohaus R."/>
            <person name="Toepel M."/>
            <person name="Tonon T."/>
            <person name="Vanneste K."/>
            <person name="Amirebrahimi M."/>
            <person name="Brakel J."/>
            <person name="Bostroem C."/>
            <person name="Chovatia M."/>
            <person name="Grimwood J."/>
            <person name="Jenkins J.W."/>
            <person name="Jueterbock A."/>
            <person name="Mraz A."/>
            <person name="Stam W.T."/>
            <person name="Tice H."/>
            <person name="Bornberg-Bauer E."/>
            <person name="Green P.J."/>
            <person name="Pearson G.A."/>
            <person name="Procaccini G."/>
            <person name="Duarte C.M."/>
            <person name="Schmutz J."/>
            <person name="Reusch T.B.H."/>
            <person name="Van de Peer Y."/>
        </authorList>
    </citation>
    <scope>NUCLEOTIDE SEQUENCE [LARGE SCALE GENOMIC DNA]</scope>
    <source>
        <strain evidence="4">cv. Finnish</strain>
    </source>
</reference>
<dbReference type="SMART" id="SM00271">
    <property type="entry name" value="DnaJ"/>
    <property type="match status" value="1"/>
</dbReference>
<dbReference type="OrthoDB" id="10250354at2759"/>
<dbReference type="GO" id="GO:0005783">
    <property type="term" value="C:endoplasmic reticulum"/>
    <property type="evidence" value="ECO:0007669"/>
    <property type="project" value="UniProtKB-ARBA"/>
</dbReference>
<dbReference type="STRING" id="29655.A0A0K9NYC5"/>
<dbReference type="Pfam" id="PF11926">
    <property type="entry name" value="DUF3444"/>
    <property type="match status" value="2"/>
</dbReference>
<dbReference type="PANTHER" id="PTHR47374">
    <property type="entry name" value="ENDOSOME ANTIGEN-LIKE PROTEIN, PUTATIVE (DUF3444)-RELATED"/>
    <property type="match status" value="1"/>
</dbReference>
<feature type="region of interest" description="Disordered" evidence="1">
    <location>
        <begin position="128"/>
        <end position="175"/>
    </location>
</feature>
<feature type="region of interest" description="Disordered" evidence="1">
    <location>
        <begin position="233"/>
        <end position="275"/>
    </location>
</feature>
<feature type="compositionally biased region" description="Basic and acidic residues" evidence="1">
    <location>
        <begin position="332"/>
        <end position="345"/>
    </location>
</feature>
<evidence type="ECO:0000259" key="2">
    <source>
        <dbReference type="PROSITE" id="PS50076"/>
    </source>
</evidence>
<comment type="caution">
    <text evidence="3">The sequence shown here is derived from an EMBL/GenBank/DDBJ whole genome shotgun (WGS) entry which is preliminary data.</text>
</comment>
<keyword evidence="4" id="KW-1185">Reference proteome</keyword>
<dbReference type="PRINTS" id="PR00625">
    <property type="entry name" value="JDOMAIN"/>
</dbReference>
<dbReference type="Gene3D" id="1.10.287.110">
    <property type="entry name" value="DnaJ domain"/>
    <property type="match status" value="1"/>
</dbReference>
<dbReference type="AlphaFoldDB" id="A0A0K9NYC5"/>
<evidence type="ECO:0000313" key="3">
    <source>
        <dbReference type="EMBL" id="KMZ61027.1"/>
    </source>
</evidence>
<dbReference type="OMA" id="CDIHCAS"/>
<evidence type="ECO:0000313" key="4">
    <source>
        <dbReference type="Proteomes" id="UP000036987"/>
    </source>
</evidence>
<evidence type="ECO:0000256" key="1">
    <source>
        <dbReference type="SAM" id="MobiDB-lite"/>
    </source>
</evidence>